<feature type="compositionally biased region" description="Basic and acidic residues" evidence="10">
    <location>
        <begin position="10"/>
        <end position="24"/>
    </location>
</feature>
<organism evidence="13 14">
    <name type="scientific">Ascaris lumbricoides</name>
    <name type="common">Giant roundworm</name>
    <dbReference type="NCBI Taxonomy" id="6252"/>
    <lineage>
        <taxon>Eukaryota</taxon>
        <taxon>Metazoa</taxon>
        <taxon>Ecdysozoa</taxon>
        <taxon>Nematoda</taxon>
        <taxon>Chromadorea</taxon>
        <taxon>Rhabditida</taxon>
        <taxon>Spirurina</taxon>
        <taxon>Ascaridomorpha</taxon>
        <taxon>Ascaridoidea</taxon>
        <taxon>Ascarididae</taxon>
        <taxon>Ascaris</taxon>
    </lineage>
</organism>
<keyword evidence="5" id="KW-0130">Cell adhesion</keyword>
<comment type="subcellular location">
    <subcellularLocation>
        <location evidence="1">Membrane</location>
    </subcellularLocation>
</comment>
<evidence type="ECO:0000256" key="5">
    <source>
        <dbReference type="ARBA" id="ARBA00022889"/>
    </source>
</evidence>
<reference evidence="14" key="1">
    <citation type="submission" date="2023-03" db="UniProtKB">
        <authorList>
            <consortium name="WormBaseParasite"/>
        </authorList>
    </citation>
    <scope>IDENTIFICATION</scope>
</reference>
<protein>
    <submittedName>
        <fullName evidence="14">Cadherin domain-containing protein</fullName>
    </submittedName>
</protein>
<evidence type="ECO:0000256" key="10">
    <source>
        <dbReference type="SAM" id="MobiDB-lite"/>
    </source>
</evidence>
<dbReference type="PANTHER" id="PTHR24026">
    <property type="entry name" value="FAT ATYPICAL CADHERIN-RELATED"/>
    <property type="match status" value="1"/>
</dbReference>
<dbReference type="InterPro" id="IPR020894">
    <property type="entry name" value="Cadherin_CS"/>
</dbReference>
<feature type="region of interest" description="Disordered" evidence="10">
    <location>
        <begin position="1369"/>
        <end position="1389"/>
    </location>
</feature>
<name>A0A9J2PHX5_ASCLU</name>
<feature type="domain" description="Cadherin" evidence="12">
    <location>
        <begin position="974"/>
        <end position="1081"/>
    </location>
</feature>
<dbReference type="PANTHER" id="PTHR24026:SF136">
    <property type="entry name" value="PROTOCADHERIN-23"/>
    <property type="match status" value="1"/>
</dbReference>
<keyword evidence="4 9" id="KW-0106">Calcium</keyword>
<sequence length="1389" mass="153636">MNVRQALVDSAHEEPRKTSTTCKREESGERFRLTILQSEYSNAFSLSTRQLHAGEQFDVFVDNTDVLKNVDHIMLHIEAESESTSRRGLLELNIQVLEDAPLQIFDSEEYSFEMPTKFKNAIVGTLKLINGATVDGMHFTLYGSTSKYFSLNPKRYNTIELLSSECPSECSKILRRFVLMVRAQPKNEPSRSYDVPISISLVDGSGIAPKFTRAVIPLNLHEQSTMENLLIMETTNPDSDKLTFSLGSHDSIFDIDAESGILSVIFFGIALKFDSHMPLTFACALQLPVYFAVQDAQHLTVENLGERFNVTVAVSNGANEVDTAVVMVSLEPRTDLESSAPKFTQEVYAFAASPGSSFVGRISAGGADKDVTYRISEGSASLFQLNATDGRIFYRGPMEKNARNYTLKVIALDSSSPPQIDVASVQILIAGLGSSPAKFVDTSPVTVIVNKDVNAGALLHRFKANDDDPNAKIVFAMQSVSVFDENGNEVADPSEYFEYFRFNNEGTKDGALYLARSFKNTTLMAVHAQLTVADNSHHAEPEDRASIVIRLMLPEERVSDSKLLKFERVPKVVIVPEDIPIGSYVYTVNVKPILSHFSTTRRVTYSLSEGHRMFTVNPTTGVISTVTSLRSTGDSNVTVIANQVDSQTSAGISLLVRATPSPSRNMLRLAADSFVFNVTENSSVGTVITKAIGPADQSNITYRIFGTDSAFFRIDNQSAIYTALDVDRETRARLSAFVYAFHSNDQISIIPITVNVLDENDVEPQFPNKSYAATVMENSPINTFIVKAQAMDADDSELDYSLMMNTDSAGLSSLLAVDSHGTIRNVEPLLGLEGNYQFAVIARDGKHSGASATIFLTILPTSKCQPMFAESTPTVFEVRENEEPPKLLAQFIGEVPSDECELTYAIWDGSAYVNETELFTMKTDSGELFSRKAFDYEQKNRHSLVVAAQSGELFAQLDVEIRVVDVNDNHIELLDRISRFNVVEDEQRGTIIGKVRANDRDVSDTIYYHLNNGDGKFDIGLMDGVLSLKDQLDRERNDSYELKVTVTNSKEAPTGDDVTEDTATATVYITVLDVNDNGPIFDKELYIKAVPRTSLAGTKLLSVRASDPDLTNGVSPSGDVVVYRIDDTVYRYLDRTRQANGFVTINERTGEVSLGQAPKEFAGGVFESRIASSDISNTDVHIATSKLKCLLQSINEKYILQLWIYDEMNVVELEIDGNAKDLQTTQVESLMNLLSELCECEVLLLGVDYGSSDGRILRQSVRGHFIFVNRTDDSIMPSERAISIVDRKAVDPKAQVPKLSAVQQAKNTSRPLADTATRTSEAALLLCVFAFLLISVLIIFGLILCYHRSRFLREKKMYEDEKIAAGSLNKNNRYKQPPPYVSPPVYNLK</sequence>
<evidence type="ECO:0000256" key="3">
    <source>
        <dbReference type="ARBA" id="ARBA00022737"/>
    </source>
</evidence>
<dbReference type="Pfam" id="PF00028">
    <property type="entry name" value="Cadherin"/>
    <property type="match status" value="1"/>
</dbReference>
<dbReference type="CDD" id="cd11304">
    <property type="entry name" value="Cadherin_repeat"/>
    <property type="match status" value="7"/>
</dbReference>
<feature type="domain" description="Cadherin" evidence="12">
    <location>
        <begin position="870"/>
        <end position="980"/>
    </location>
</feature>
<dbReference type="Gene3D" id="2.60.40.60">
    <property type="entry name" value="Cadherins"/>
    <property type="match status" value="7"/>
</dbReference>
<dbReference type="PROSITE" id="PS50268">
    <property type="entry name" value="CADHERIN_2"/>
    <property type="match status" value="5"/>
</dbReference>
<keyword evidence="8" id="KW-0325">Glycoprotein</keyword>
<evidence type="ECO:0000256" key="6">
    <source>
        <dbReference type="ARBA" id="ARBA00022989"/>
    </source>
</evidence>
<evidence type="ECO:0000256" key="4">
    <source>
        <dbReference type="ARBA" id="ARBA00022837"/>
    </source>
</evidence>
<dbReference type="WBParaSite" id="ALUE_0000908801-mRNA-1">
    <property type="protein sequence ID" value="ALUE_0000908801-mRNA-1"/>
    <property type="gene ID" value="ALUE_0000908801"/>
</dbReference>
<accession>A0A9J2PHX5</accession>
<feature type="transmembrane region" description="Helical" evidence="11">
    <location>
        <begin position="1322"/>
        <end position="1346"/>
    </location>
</feature>
<evidence type="ECO:0000313" key="14">
    <source>
        <dbReference type="WBParaSite" id="ALUE_0000908801-mRNA-1"/>
    </source>
</evidence>
<evidence type="ECO:0000313" key="13">
    <source>
        <dbReference type="Proteomes" id="UP000036681"/>
    </source>
</evidence>
<feature type="domain" description="Cadherin" evidence="12">
    <location>
        <begin position="670"/>
        <end position="766"/>
    </location>
</feature>
<feature type="region of interest" description="Disordered" evidence="10">
    <location>
        <begin position="1"/>
        <end position="24"/>
    </location>
</feature>
<feature type="domain" description="Cadherin" evidence="12">
    <location>
        <begin position="767"/>
        <end position="868"/>
    </location>
</feature>
<feature type="domain" description="Cadherin" evidence="12">
    <location>
        <begin position="371"/>
        <end position="446"/>
    </location>
</feature>
<evidence type="ECO:0000256" key="7">
    <source>
        <dbReference type="ARBA" id="ARBA00023136"/>
    </source>
</evidence>
<evidence type="ECO:0000256" key="2">
    <source>
        <dbReference type="ARBA" id="ARBA00022692"/>
    </source>
</evidence>
<dbReference type="GO" id="GO:0005509">
    <property type="term" value="F:calcium ion binding"/>
    <property type="evidence" value="ECO:0007669"/>
    <property type="project" value="UniProtKB-UniRule"/>
</dbReference>
<dbReference type="GO" id="GO:0007156">
    <property type="term" value="P:homophilic cell adhesion via plasma membrane adhesion molecules"/>
    <property type="evidence" value="ECO:0007669"/>
    <property type="project" value="InterPro"/>
</dbReference>
<dbReference type="GO" id="GO:0005886">
    <property type="term" value="C:plasma membrane"/>
    <property type="evidence" value="ECO:0007669"/>
    <property type="project" value="UniProtKB-SubCell"/>
</dbReference>
<dbReference type="SUPFAM" id="SSF49313">
    <property type="entry name" value="Cadherin-like"/>
    <property type="match status" value="7"/>
</dbReference>
<dbReference type="Proteomes" id="UP000036681">
    <property type="component" value="Unplaced"/>
</dbReference>
<evidence type="ECO:0000256" key="11">
    <source>
        <dbReference type="SAM" id="Phobius"/>
    </source>
</evidence>
<dbReference type="InterPro" id="IPR002126">
    <property type="entry name" value="Cadherin-like_dom"/>
</dbReference>
<keyword evidence="13" id="KW-1185">Reference proteome</keyword>
<evidence type="ECO:0000256" key="9">
    <source>
        <dbReference type="PROSITE-ProRule" id="PRU00043"/>
    </source>
</evidence>
<dbReference type="InterPro" id="IPR015919">
    <property type="entry name" value="Cadherin-like_sf"/>
</dbReference>
<keyword evidence="6 11" id="KW-1133">Transmembrane helix</keyword>
<keyword evidence="3" id="KW-0677">Repeat</keyword>
<evidence type="ECO:0000256" key="8">
    <source>
        <dbReference type="ARBA" id="ARBA00023180"/>
    </source>
</evidence>
<dbReference type="SMART" id="SM00112">
    <property type="entry name" value="CA"/>
    <property type="match status" value="4"/>
</dbReference>
<keyword evidence="2 11" id="KW-0812">Transmembrane</keyword>
<proteinExistence type="predicted"/>
<dbReference type="PRINTS" id="PR00205">
    <property type="entry name" value="CADHERIN"/>
</dbReference>
<evidence type="ECO:0000256" key="1">
    <source>
        <dbReference type="ARBA" id="ARBA00004370"/>
    </source>
</evidence>
<dbReference type="PROSITE" id="PS00232">
    <property type="entry name" value="CADHERIN_1"/>
    <property type="match status" value="1"/>
</dbReference>
<evidence type="ECO:0000259" key="12">
    <source>
        <dbReference type="PROSITE" id="PS50268"/>
    </source>
</evidence>
<keyword evidence="7 11" id="KW-0472">Membrane</keyword>